<feature type="active site" evidence="12">
    <location>
        <position position="395"/>
    </location>
</feature>
<evidence type="ECO:0000256" key="10">
    <source>
        <dbReference type="ARBA" id="ARBA00023209"/>
    </source>
</evidence>
<keyword evidence="10 12" id="KW-0594">Phospholipid biosynthesis</keyword>
<evidence type="ECO:0000256" key="1">
    <source>
        <dbReference type="ARBA" id="ARBA00004651"/>
    </source>
</evidence>
<dbReference type="Pfam" id="PF13091">
    <property type="entry name" value="PLDc_2"/>
    <property type="match status" value="2"/>
</dbReference>
<dbReference type="InterPro" id="IPR030874">
    <property type="entry name" value="Cardiolipin_synth_Firmi"/>
</dbReference>
<evidence type="ECO:0000256" key="7">
    <source>
        <dbReference type="ARBA" id="ARBA00022989"/>
    </source>
</evidence>
<evidence type="ECO:0000256" key="3">
    <source>
        <dbReference type="ARBA" id="ARBA00022516"/>
    </source>
</evidence>
<keyword evidence="6" id="KW-0677">Repeat</keyword>
<evidence type="ECO:0000256" key="8">
    <source>
        <dbReference type="ARBA" id="ARBA00023098"/>
    </source>
</evidence>
<dbReference type="GO" id="GO:0008808">
    <property type="term" value="F:cardiolipin synthase activity"/>
    <property type="evidence" value="ECO:0007669"/>
    <property type="project" value="UniProtKB-UniRule"/>
</dbReference>
<accession>A5I5A8</accession>
<comment type="similarity">
    <text evidence="12">Belongs to the phospholipase D family. Cardiolipin synthase subfamily.</text>
</comment>
<dbReference type="InterPro" id="IPR001736">
    <property type="entry name" value="PLipase_D/transphosphatidylase"/>
</dbReference>
<feature type="transmembrane region" description="Helical" evidence="12">
    <location>
        <begin position="6"/>
        <end position="25"/>
    </location>
</feature>
<dbReference type="SUPFAM" id="SSF56024">
    <property type="entry name" value="Phospholipase D/nuclease"/>
    <property type="match status" value="2"/>
</dbReference>
<keyword evidence="3 12" id="KW-0444">Lipid biosynthesis</keyword>
<dbReference type="KEGG" id="cbo:CBO2674"/>
<protein>
    <recommendedName>
        <fullName evidence="12 13">Cardiolipin synthase</fullName>
        <shortName evidence="12">CL synthase</shortName>
        <ecNumber evidence="12 13">2.7.8.-</ecNumber>
    </recommendedName>
</protein>
<dbReference type="HOGENOM" id="CLU_038053_1_2_9"/>
<keyword evidence="16" id="KW-1185">Reference proteome</keyword>
<dbReference type="PROSITE" id="PS50035">
    <property type="entry name" value="PLD"/>
    <property type="match status" value="2"/>
</dbReference>
<dbReference type="Gene3D" id="3.30.870.10">
    <property type="entry name" value="Endonuclease Chain A"/>
    <property type="match status" value="2"/>
</dbReference>
<dbReference type="CDD" id="cd09112">
    <property type="entry name" value="PLDc_CLS_2"/>
    <property type="match status" value="1"/>
</dbReference>
<keyword evidence="8 12" id="KW-0443">Lipid metabolism</keyword>
<reference evidence="15 16" key="1">
    <citation type="journal article" date="2007" name="Genome Res.">
        <title>Genome sequence of a proteolytic (Group I) Clostridium botulinum strain Hall A and comparative analysis of the clostridial genomes.</title>
        <authorList>
            <person name="Sebaihia M."/>
            <person name="Peck M.W."/>
            <person name="Minton N.P."/>
            <person name="Thomson N.R."/>
            <person name="Holden M.T.G."/>
            <person name="Mitchell W.J."/>
            <person name="Carter A.T."/>
            <person name="Bentley S.D."/>
            <person name="Mason D.R."/>
            <person name="Crossman L."/>
            <person name="Paul C.J."/>
            <person name="Ivens A."/>
            <person name="Wells-Bennik M.H.J."/>
            <person name="Davis I.J."/>
            <person name="Cerdeno-Tarraga A.M."/>
            <person name="Churcher C."/>
            <person name="Quail M.A."/>
            <person name="Chillingworth T."/>
            <person name="Feltwell T."/>
            <person name="Fraser A."/>
            <person name="Goodhead I."/>
            <person name="Hance Z."/>
            <person name="Jagels K."/>
            <person name="Larke N."/>
            <person name="Maddison M."/>
            <person name="Moule S."/>
            <person name="Mungall K."/>
            <person name="Norbertczak H."/>
            <person name="Rabbinowitsch E."/>
            <person name="Sanders M."/>
            <person name="Simmonds M."/>
            <person name="White B."/>
            <person name="Whithead S."/>
            <person name="Parkhill J."/>
        </authorList>
    </citation>
    <scope>NUCLEOTIDE SEQUENCE [LARGE SCALE GENOMIC DNA]</scope>
    <source>
        <strain evidence="16">Hall / ATCC 3502 / NCTC 13319 / Type A [Sanger]</strain>
    </source>
</reference>
<gene>
    <name evidence="15" type="ordered locus">CBO2674</name>
</gene>
<keyword evidence="4 12" id="KW-0808">Transferase</keyword>
<name>A5I5A8_CLOBH</name>
<feature type="active site" evidence="12">
    <location>
        <position position="212"/>
    </location>
</feature>
<keyword evidence="2 12" id="KW-1003">Cell membrane</keyword>
<dbReference type="GO" id="GO:0005886">
    <property type="term" value="C:plasma membrane"/>
    <property type="evidence" value="ECO:0007669"/>
    <property type="project" value="UniProtKB-SubCell"/>
</dbReference>
<dbReference type="PANTHER" id="PTHR21248">
    <property type="entry name" value="CARDIOLIPIN SYNTHASE"/>
    <property type="match status" value="1"/>
</dbReference>
<dbReference type="PATRIC" id="fig|413999.7.peg.2656"/>
<dbReference type="HAMAP" id="MF_01916">
    <property type="entry name" value="Cardiolipin_synth_Cls"/>
    <property type="match status" value="1"/>
</dbReference>
<keyword evidence="7 12" id="KW-1133">Transmembrane helix</keyword>
<evidence type="ECO:0000313" key="16">
    <source>
        <dbReference type="Proteomes" id="UP000001986"/>
    </source>
</evidence>
<feature type="active site" evidence="12">
    <location>
        <position position="219"/>
    </location>
</feature>
<feature type="domain" description="PLD phosphodiesterase" evidence="14">
    <location>
        <begin position="207"/>
        <end position="234"/>
    </location>
</feature>
<dbReference type="InterPro" id="IPR022924">
    <property type="entry name" value="Cardiolipin_synthase"/>
</dbReference>
<evidence type="ECO:0000256" key="5">
    <source>
        <dbReference type="ARBA" id="ARBA00022692"/>
    </source>
</evidence>
<evidence type="ECO:0000256" key="4">
    <source>
        <dbReference type="ARBA" id="ARBA00022679"/>
    </source>
</evidence>
<dbReference type="Proteomes" id="UP000001986">
    <property type="component" value="Chromosome"/>
</dbReference>
<comment type="catalytic activity">
    <reaction evidence="12">
        <text>2 a 1,2-diacyl-sn-glycero-3-phospho-(1'-sn-glycerol) = a cardiolipin + glycerol</text>
        <dbReference type="Rhea" id="RHEA:31451"/>
        <dbReference type="ChEBI" id="CHEBI:17754"/>
        <dbReference type="ChEBI" id="CHEBI:62237"/>
        <dbReference type="ChEBI" id="CHEBI:64716"/>
    </reaction>
</comment>
<dbReference type="Pfam" id="PF13396">
    <property type="entry name" value="PLDc_N"/>
    <property type="match status" value="1"/>
</dbReference>
<comment type="subcellular location">
    <subcellularLocation>
        <location evidence="1 12">Cell membrane</location>
        <topology evidence="1 12">Multi-pass membrane protein</topology>
    </subcellularLocation>
</comment>
<dbReference type="GO" id="GO:0032049">
    <property type="term" value="P:cardiolipin biosynthetic process"/>
    <property type="evidence" value="ECO:0007669"/>
    <property type="project" value="UniProtKB-UniRule"/>
</dbReference>
<dbReference type="NCBIfam" id="TIGR04265">
    <property type="entry name" value="bac_cardiolipin"/>
    <property type="match status" value="1"/>
</dbReference>
<dbReference type="SMART" id="SM00155">
    <property type="entry name" value="PLDc"/>
    <property type="match status" value="2"/>
</dbReference>
<feature type="domain" description="PLD phosphodiesterase" evidence="14">
    <location>
        <begin position="390"/>
        <end position="417"/>
    </location>
</feature>
<dbReference type="InterPro" id="IPR025202">
    <property type="entry name" value="PLD-like_dom"/>
</dbReference>
<evidence type="ECO:0000259" key="14">
    <source>
        <dbReference type="PROSITE" id="PS50035"/>
    </source>
</evidence>
<dbReference type="EMBL" id="AM412317">
    <property type="protein sequence ID" value="CAL84235.1"/>
    <property type="molecule type" value="Genomic_DNA"/>
</dbReference>
<evidence type="ECO:0000256" key="12">
    <source>
        <dbReference type="HAMAP-Rule" id="MF_01916"/>
    </source>
</evidence>
<evidence type="ECO:0000256" key="2">
    <source>
        <dbReference type="ARBA" id="ARBA00022475"/>
    </source>
</evidence>
<dbReference type="InterPro" id="IPR027379">
    <property type="entry name" value="CLS_N"/>
</dbReference>
<dbReference type="PANTHER" id="PTHR21248:SF22">
    <property type="entry name" value="PHOSPHOLIPASE D"/>
    <property type="match status" value="1"/>
</dbReference>
<comment type="function">
    <text evidence="12">Catalyzes the reversible phosphatidyl group transfer from one phosphatidylglycerol molecule to another to form cardiolipin (CL) (diphosphatidylglycerol) and glycerol.</text>
</comment>
<feature type="active site" evidence="12">
    <location>
        <position position="397"/>
    </location>
</feature>
<proteinExistence type="inferred from homology"/>
<organism evidence="15 16">
    <name type="scientific">Clostridium botulinum (strain Hall / ATCC 3502 / NCTC 13319 / Type A)</name>
    <dbReference type="NCBI Taxonomy" id="441771"/>
    <lineage>
        <taxon>Bacteria</taxon>
        <taxon>Bacillati</taxon>
        <taxon>Bacillota</taxon>
        <taxon>Clostridia</taxon>
        <taxon>Eubacteriales</taxon>
        <taxon>Clostridiaceae</taxon>
        <taxon>Clostridium</taxon>
    </lineage>
</organism>
<evidence type="ECO:0000256" key="13">
    <source>
        <dbReference type="NCBIfam" id="TIGR04265"/>
    </source>
</evidence>
<evidence type="ECO:0000256" key="9">
    <source>
        <dbReference type="ARBA" id="ARBA00023136"/>
    </source>
</evidence>
<evidence type="ECO:0000256" key="11">
    <source>
        <dbReference type="ARBA" id="ARBA00023264"/>
    </source>
</evidence>
<keyword evidence="5 12" id="KW-0812">Transmembrane</keyword>
<evidence type="ECO:0000313" key="15">
    <source>
        <dbReference type="EMBL" id="CAL84235.1"/>
    </source>
</evidence>
<feature type="active site" evidence="12">
    <location>
        <position position="214"/>
    </location>
</feature>
<dbReference type="EC" id="2.7.8.-" evidence="12 13"/>
<keyword evidence="11 12" id="KW-1208">Phospholipid metabolism</keyword>
<dbReference type="AlphaFoldDB" id="A5I5A8"/>
<feature type="active site" evidence="12">
    <location>
        <position position="402"/>
    </location>
</feature>
<dbReference type="CDD" id="cd09110">
    <property type="entry name" value="PLDc_CLS_1"/>
    <property type="match status" value="1"/>
</dbReference>
<evidence type="ECO:0000256" key="6">
    <source>
        <dbReference type="ARBA" id="ARBA00022737"/>
    </source>
</evidence>
<sequence>MVSFKNIFSLFFIINIIISIILIVIERKKPEKTIAWLLIFFIFPPLGLFLYIFLGRNWKKHKLHDTTNIEIEQLVLEAMGKVKNQEYHSLIELLSRNSESPLFRDNSIKIFKDGNEKFEYLKKELLKAKHHIHLEYYIVKNDNIGNEIKDILIKKAKEGVKVRFIMDRVGSIGIKRFYIKELKDNGIDVVQYSYFLAPLLRHINTQINYRNHRKIVVIDGKTGFIGGINIGDEYLGKGKLGYWRDTHLMIKGDFVMGLQAVFMDDFATIKAVNDEMFTYGDNFKVYFPKMHEYDGKVMQLVKSGPDSQFQSIMQTIFKMITLAKDHIYITTPYFVPNDSIMNAIKVASLSGVDVRILFPGRYDHLVVYYASRTYLEELIKYGVKIYFYDENSFIHAKTIMVDGEICTVGTANMDIRSFELNYEINAVIYDEETTENLENIFFQDLKRSKRIYKEDFKNRSLRGRMLEGVARIFSALL</sequence>
<feature type="transmembrane region" description="Helical" evidence="12">
    <location>
        <begin position="34"/>
        <end position="54"/>
    </location>
</feature>
<keyword evidence="9 12" id="KW-0472">Membrane</keyword>